<evidence type="ECO:0000259" key="2">
    <source>
        <dbReference type="Pfam" id="PF12222"/>
    </source>
</evidence>
<dbReference type="InterPro" id="IPR056948">
    <property type="entry name" value="PNGaseA_N"/>
</dbReference>
<sequence length="562" mass="61499">MFSLLWIIFLLLSSSRASVIRDFQVAQPPVVPADTKSCTVEIISHDFANSFADGPAITQLNPPQDCGSVGSWAAITLNLTVTTNGTQFDRLGIFTFHNAEIWRTSTFEPTIGDGIIWTYIKDVTQYMPLFSQPGEFLLELDNLIETGLDGVYFTIVTATYYESSTDHPPAKKADMIIPLSTLSNTTGDDASVPPAFSLNVTVPKNTVAIYAELFASGNGLEEDWFLNVPDEFFPDISSNITSSHDGFREVRLLIDGLVAGVAFPYITVFSGVGVTPAFNRAATVLQVLVIIALVQLMSLSRSVAELPTYFVDVSPFIPLLTDGSPHNFTLDVVSAETNHTINSNWFVSGILQVILDNSSEPTTGRMTVHSASDYANTSITGFATDFGHFDATVTATRDIHIEADIRSGSDQLTHIVWKQDLRFTNIQTYRNNGLLATLTQTSYGNSSSTHNGVAVLSDIFSYPFSTNFDYLDETLTNWTSSIDHSYDRVLLPNPLRIVSTINGFFQLGSDKSGNFGNGTNNNTFSYSDAEGNTYTRRVNAINSNFNDTITIPLDEVGGNLDH</sequence>
<dbReference type="InterPro" id="IPR021102">
    <property type="entry name" value="PNGase_A"/>
</dbReference>
<feature type="domain" description="Peptide N-acetyl-beta-D-glucosaminyl asparaginase amidase A N-terminal" evidence="2">
    <location>
        <begin position="30"/>
        <end position="369"/>
    </location>
</feature>
<comment type="caution">
    <text evidence="3">The sequence shown here is derived from an EMBL/GenBank/DDBJ whole genome shotgun (WGS) entry which is preliminary data.</text>
</comment>
<dbReference type="AlphaFoldDB" id="A0AA38UUS8"/>
<accession>A0AA38UUS8</accession>
<organism evidence="3 4">
    <name type="scientific">Lentinula detonsa</name>
    <dbReference type="NCBI Taxonomy" id="2804962"/>
    <lineage>
        <taxon>Eukaryota</taxon>
        <taxon>Fungi</taxon>
        <taxon>Dikarya</taxon>
        <taxon>Basidiomycota</taxon>
        <taxon>Agaricomycotina</taxon>
        <taxon>Agaricomycetes</taxon>
        <taxon>Agaricomycetidae</taxon>
        <taxon>Agaricales</taxon>
        <taxon>Marasmiineae</taxon>
        <taxon>Omphalotaceae</taxon>
        <taxon>Lentinula</taxon>
    </lineage>
</organism>
<reference evidence="3" key="1">
    <citation type="submission" date="2022-08" db="EMBL/GenBank/DDBJ databases">
        <authorList>
            <consortium name="DOE Joint Genome Institute"/>
            <person name="Min B."/>
            <person name="Riley R."/>
            <person name="Sierra-Patev S."/>
            <person name="Naranjo-Ortiz M."/>
            <person name="Looney B."/>
            <person name="Konkel Z."/>
            <person name="Slot J.C."/>
            <person name="Sakamoto Y."/>
            <person name="Steenwyk J.L."/>
            <person name="Rokas A."/>
            <person name="Carro J."/>
            <person name="Camarero S."/>
            <person name="Ferreira P."/>
            <person name="Molpeceres G."/>
            <person name="Ruiz-Duenas F.J."/>
            <person name="Serrano A."/>
            <person name="Henrissat B."/>
            <person name="Drula E."/>
            <person name="Hughes K.W."/>
            <person name="Mata J.L."/>
            <person name="Ishikawa N.K."/>
            <person name="Vargas-Isla R."/>
            <person name="Ushijima S."/>
            <person name="Smith C.A."/>
            <person name="Ahrendt S."/>
            <person name="Andreopoulos W."/>
            <person name="He G."/>
            <person name="Labutti K."/>
            <person name="Lipzen A."/>
            <person name="Ng V."/>
            <person name="Sandor L."/>
            <person name="Barry K."/>
            <person name="Martinez A.T."/>
            <person name="Xiao Y."/>
            <person name="Gibbons J.G."/>
            <person name="Terashima K."/>
            <person name="Hibbett D.S."/>
            <person name="Grigoriev I.V."/>
        </authorList>
    </citation>
    <scope>NUCLEOTIDE SEQUENCE</scope>
    <source>
        <strain evidence="3">TFB7829</strain>
    </source>
</reference>
<dbReference type="EMBL" id="MU801925">
    <property type="protein sequence ID" value="KAJ3987340.1"/>
    <property type="molecule type" value="Genomic_DNA"/>
</dbReference>
<gene>
    <name evidence="3" type="ORF">F5890DRAFT_1551498</name>
</gene>
<evidence type="ECO:0000313" key="3">
    <source>
        <dbReference type="EMBL" id="KAJ3987340.1"/>
    </source>
</evidence>
<dbReference type="PANTHER" id="PTHR31104">
    <property type="entry name" value="PEPTIDE-N4-(N-ACETYL-BETA-GLUCOSAMINYL)ASPARAGINE AMIDASE A PROTEIN"/>
    <property type="match status" value="1"/>
</dbReference>
<keyword evidence="1" id="KW-0732">Signal</keyword>
<dbReference type="Proteomes" id="UP001163850">
    <property type="component" value="Unassembled WGS sequence"/>
</dbReference>
<name>A0AA38UUS8_9AGAR</name>
<dbReference type="Pfam" id="PF12222">
    <property type="entry name" value="PNGaseA"/>
    <property type="match status" value="1"/>
</dbReference>
<dbReference type="Pfam" id="PF25156">
    <property type="entry name" value="PNGase_A_C"/>
    <property type="match status" value="1"/>
</dbReference>
<protein>
    <submittedName>
        <fullName evidence="3">Peptide N-acetyl-beta-D-glucosaminyl asparaginase amidase A-domain-containing protein</fullName>
    </submittedName>
</protein>
<feature type="signal peptide" evidence="1">
    <location>
        <begin position="1"/>
        <end position="17"/>
    </location>
</feature>
<proteinExistence type="predicted"/>
<evidence type="ECO:0000313" key="4">
    <source>
        <dbReference type="Proteomes" id="UP001163850"/>
    </source>
</evidence>
<evidence type="ECO:0000256" key="1">
    <source>
        <dbReference type="SAM" id="SignalP"/>
    </source>
</evidence>
<feature type="chain" id="PRO_5041215902" evidence="1">
    <location>
        <begin position="18"/>
        <end position="562"/>
    </location>
</feature>